<keyword evidence="1" id="KW-0472">Membrane</keyword>
<accession>A0ABT7ZPR5</accession>
<dbReference type="Proteomes" id="UP001225873">
    <property type="component" value="Unassembled WGS sequence"/>
</dbReference>
<name>A0ABT7ZPR5_9BACL</name>
<keyword evidence="3" id="KW-1185">Reference proteome</keyword>
<gene>
    <name evidence="2" type="ORF">QMA01_17935</name>
</gene>
<sequence>MNKLMNYRNLYVVVGVVFALVITQSNLAQNTQMWILVAYIVGGIVVAELLTKKARKKKENVHS</sequence>
<keyword evidence="1" id="KW-1133">Transmembrane helix</keyword>
<dbReference type="EMBL" id="JASDCQ010000013">
    <property type="protein sequence ID" value="MDN3429179.1"/>
    <property type="molecule type" value="Genomic_DNA"/>
</dbReference>
<proteinExistence type="predicted"/>
<organism evidence="2 3">
    <name type="scientific">Planococcus notacanthi</name>
    <dbReference type="NCBI Taxonomy" id="3035188"/>
    <lineage>
        <taxon>Bacteria</taxon>
        <taxon>Bacillati</taxon>
        <taxon>Bacillota</taxon>
        <taxon>Bacilli</taxon>
        <taxon>Bacillales</taxon>
        <taxon>Caryophanaceae</taxon>
        <taxon>Planococcus</taxon>
    </lineage>
</organism>
<dbReference type="RefSeq" id="WP_290215600.1">
    <property type="nucleotide sequence ID" value="NZ_JASDCQ010000013.1"/>
</dbReference>
<feature type="transmembrane region" description="Helical" evidence="1">
    <location>
        <begin position="33"/>
        <end position="50"/>
    </location>
</feature>
<evidence type="ECO:0000313" key="2">
    <source>
        <dbReference type="EMBL" id="MDN3429179.1"/>
    </source>
</evidence>
<comment type="caution">
    <text evidence="2">The sequence shown here is derived from an EMBL/GenBank/DDBJ whole genome shotgun (WGS) entry which is preliminary data.</text>
</comment>
<keyword evidence="1" id="KW-0812">Transmembrane</keyword>
<reference evidence="2 3" key="1">
    <citation type="submission" date="2023-03" db="EMBL/GenBank/DDBJ databases">
        <authorList>
            <person name="Uniacke-Lowe S."/>
            <person name="Ross P."/>
            <person name="Hill C."/>
        </authorList>
    </citation>
    <scope>NUCLEOTIDE SEQUENCE [LARGE SCALE GENOMIC DNA]</scope>
    <source>
        <strain evidence="2 3">APC 4016</strain>
    </source>
</reference>
<protein>
    <submittedName>
        <fullName evidence="2">Uncharacterized protein</fullName>
    </submittedName>
</protein>
<feature type="transmembrane region" description="Helical" evidence="1">
    <location>
        <begin position="9"/>
        <end position="27"/>
    </location>
</feature>
<evidence type="ECO:0000313" key="3">
    <source>
        <dbReference type="Proteomes" id="UP001225873"/>
    </source>
</evidence>
<evidence type="ECO:0000256" key="1">
    <source>
        <dbReference type="SAM" id="Phobius"/>
    </source>
</evidence>